<proteinExistence type="predicted"/>
<organism evidence="1 2">
    <name type="scientific">Acer saccharum</name>
    <name type="common">Sugar maple</name>
    <dbReference type="NCBI Taxonomy" id="4024"/>
    <lineage>
        <taxon>Eukaryota</taxon>
        <taxon>Viridiplantae</taxon>
        <taxon>Streptophyta</taxon>
        <taxon>Embryophyta</taxon>
        <taxon>Tracheophyta</taxon>
        <taxon>Spermatophyta</taxon>
        <taxon>Magnoliopsida</taxon>
        <taxon>eudicotyledons</taxon>
        <taxon>Gunneridae</taxon>
        <taxon>Pentapetalae</taxon>
        <taxon>rosids</taxon>
        <taxon>malvids</taxon>
        <taxon>Sapindales</taxon>
        <taxon>Sapindaceae</taxon>
        <taxon>Hippocastanoideae</taxon>
        <taxon>Acereae</taxon>
        <taxon>Acer</taxon>
    </lineage>
</organism>
<keyword evidence="2" id="KW-1185">Reference proteome</keyword>
<gene>
    <name evidence="1" type="ORF">LWI29_000497</name>
</gene>
<dbReference type="Proteomes" id="UP001168877">
    <property type="component" value="Unassembled WGS sequence"/>
</dbReference>
<accession>A0AA39TAW9</accession>
<evidence type="ECO:0000313" key="1">
    <source>
        <dbReference type="EMBL" id="KAK0603014.1"/>
    </source>
</evidence>
<sequence>MRVRHASYRVERVSDTYIHSLLVTAAHFFPQKSPRSWSTASRRRSSSAHTAPASLHLIVAATVHAAPLRPTVLLRSPEPPSTRLLRSLEASTLLLSLDHHK</sequence>
<reference evidence="1" key="2">
    <citation type="submission" date="2023-06" db="EMBL/GenBank/DDBJ databases">
        <authorList>
            <person name="Swenson N.G."/>
            <person name="Wegrzyn J.L."/>
            <person name="Mcevoy S.L."/>
        </authorList>
    </citation>
    <scope>NUCLEOTIDE SEQUENCE</scope>
    <source>
        <strain evidence="1">NS2018</strain>
        <tissue evidence="1">Leaf</tissue>
    </source>
</reference>
<protein>
    <submittedName>
        <fullName evidence="1">Uncharacterized protein</fullName>
    </submittedName>
</protein>
<evidence type="ECO:0000313" key="2">
    <source>
        <dbReference type="Proteomes" id="UP001168877"/>
    </source>
</evidence>
<dbReference type="EMBL" id="JAUESC010000002">
    <property type="protein sequence ID" value="KAK0603014.1"/>
    <property type="molecule type" value="Genomic_DNA"/>
</dbReference>
<reference evidence="1" key="1">
    <citation type="journal article" date="2022" name="Plant J.">
        <title>Strategies of tolerance reflected in two North American maple genomes.</title>
        <authorList>
            <person name="McEvoy S.L."/>
            <person name="Sezen U.U."/>
            <person name="Trouern-Trend A."/>
            <person name="McMahon S.M."/>
            <person name="Schaberg P.G."/>
            <person name="Yang J."/>
            <person name="Wegrzyn J.L."/>
            <person name="Swenson N.G."/>
        </authorList>
    </citation>
    <scope>NUCLEOTIDE SEQUENCE</scope>
    <source>
        <strain evidence="1">NS2018</strain>
    </source>
</reference>
<name>A0AA39TAW9_ACESA</name>
<comment type="caution">
    <text evidence="1">The sequence shown here is derived from an EMBL/GenBank/DDBJ whole genome shotgun (WGS) entry which is preliminary data.</text>
</comment>
<dbReference type="AlphaFoldDB" id="A0AA39TAW9"/>